<dbReference type="EMBL" id="CAJNIZ010023442">
    <property type="protein sequence ID" value="CAE7469181.1"/>
    <property type="molecule type" value="Genomic_DNA"/>
</dbReference>
<sequence length="566" mass="63128">EEPHDPWMEAKRRQAPASKQMPQRDPWEGYTRQPEARDAVWEGWQHFDYAGGSDREAERSQAGAGGGSRPIERLTVPTFSGEDDGDDQGLVLYQNLAGKAWVAAEELNVLYLKIAQLGSTLTVFNLKKDRGLRKPWEGTGARNKKAHTAHFTGRAGDETSESDAKDDEDDCIPEDVAQAYVTYQSAKQRYKDQQRARGYVAGDGNAGNHSDNKDEKLKAMKARSFCSGCGRRGHWHKDAECPKNKPGANHQAAPKTDVKDISMCNVLPAEVYATKHEGEFLLGITDTACARTVAGTQWLQKYTDALAKLGHKPLLHKECEAYRFGTGKVHYSAFYVVLGFELGNNFVQVRTSIINGDVPLLLSKGVLSKLGMIYNVELGRADFTKVGLQGLELQVTTSGHPAIPIVPAKVAGDVSGGLQAEDLRLSPREQYTVYAVAHGSFKTPTTFNIFYDKKLDPGARDMLCQEHLHQEAFLAWWKSTGATSDFWLESPEAWIRVHMTPRKVLFNPSMWRTRQKEMLLQTAGEVRITEGICCATSRWIEPVVDRWENGNLNEHAFGFLWGKNLD</sequence>
<dbReference type="OrthoDB" id="447073at2759"/>
<feature type="region of interest" description="Disordered" evidence="1">
    <location>
        <begin position="1"/>
        <end position="34"/>
    </location>
</feature>
<reference evidence="2" key="1">
    <citation type="submission" date="2021-02" db="EMBL/GenBank/DDBJ databases">
        <authorList>
            <person name="Dougan E. K."/>
            <person name="Rhodes N."/>
            <person name="Thang M."/>
            <person name="Chan C."/>
        </authorList>
    </citation>
    <scope>NUCLEOTIDE SEQUENCE</scope>
</reference>
<keyword evidence="3" id="KW-1185">Reference proteome</keyword>
<name>A0A812SBU3_SYMPI</name>
<feature type="non-terminal residue" evidence="2">
    <location>
        <position position="1"/>
    </location>
</feature>
<organism evidence="2 3">
    <name type="scientific">Symbiodinium pilosum</name>
    <name type="common">Dinoflagellate</name>
    <dbReference type="NCBI Taxonomy" id="2952"/>
    <lineage>
        <taxon>Eukaryota</taxon>
        <taxon>Sar</taxon>
        <taxon>Alveolata</taxon>
        <taxon>Dinophyceae</taxon>
        <taxon>Suessiales</taxon>
        <taxon>Symbiodiniaceae</taxon>
        <taxon>Symbiodinium</taxon>
    </lineage>
</organism>
<evidence type="ECO:0008006" key="4">
    <source>
        <dbReference type="Google" id="ProtNLM"/>
    </source>
</evidence>
<gene>
    <name evidence="2" type="ORF">SPIL2461_LOCUS11849</name>
</gene>
<comment type="caution">
    <text evidence="2">The sequence shown here is derived from an EMBL/GenBank/DDBJ whole genome shotgun (WGS) entry which is preliminary data.</text>
</comment>
<dbReference type="AlphaFoldDB" id="A0A812SBU3"/>
<evidence type="ECO:0000313" key="3">
    <source>
        <dbReference type="Proteomes" id="UP000649617"/>
    </source>
</evidence>
<protein>
    <recommendedName>
        <fullName evidence="4">Copia protein</fullName>
    </recommendedName>
</protein>
<evidence type="ECO:0000256" key="1">
    <source>
        <dbReference type="SAM" id="MobiDB-lite"/>
    </source>
</evidence>
<accession>A0A812SBU3</accession>
<proteinExistence type="predicted"/>
<evidence type="ECO:0000313" key="2">
    <source>
        <dbReference type="EMBL" id="CAE7469181.1"/>
    </source>
</evidence>
<feature type="compositionally biased region" description="Basic and acidic residues" evidence="1">
    <location>
        <begin position="1"/>
        <end position="12"/>
    </location>
</feature>
<dbReference type="Proteomes" id="UP000649617">
    <property type="component" value="Unassembled WGS sequence"/>
</dbReference>
<feature type="region of interest" description="Disordered" evidence="1">
    <location>
        <begin position="135"/>
        <end position="169"/>
    </location>
</feature>
<feature type="compositionally biased region" description="Acidic residues" evidence="1">
    <location>
        <begin position="158"/>
        <end position="169"/>
    </location>
</feature>
<feature type="region of interest" description="Disordered" evidence="1">
    <location>
        <begin position="51"/>
        <end position="74"/>
    </location>
</feature>